<accession>A0A7W5VK55</accession>
<dbReference type="AlphaFoldDB" id="A0A7W5VK55"/>
<protein>
    <submittedName>
        <fullName evidence="1">Uncharacterized protein</fullName>
    </submittedName>
</protein>
<gene>
    <name evidence="1" type="ORF">FHR33_009738</name>
</gene>
<reference evidence="1 2" key="1">
    <citation type="submission" date="2020-08" db="EMBL/GenBank/DDBJ databases">
        <title>Sequencing the genomes of 1000 actinobacteria strains.</title>
        <authorList>
            <person name="Klenk H.-P."/>
        </authorList>
    </citation>
    <scope>NUCLEOTIDE SEQUENCE [LARGE SCALE GENOMIC DNA]</scope>
    <source>
        <strain evidence="1 2">DSM 44320</strain>
    </source>
</reference>
<dbReference type="EMBL" id="JACIBV010000003">
    <property type="protein sequence ID" value="MBB3733785.1"/>
    <property type="molecule type" value="Genomic_DNA"/>
</dbReference>
<name>A0A7W5VK55_9ACTN</name>
<dbReference type="Proteomes" id="UP000579945">
    <property type="component" value="Unassembled WGS sequence"/>
</dbReference>
<evidence type="ECO:0000313" key="2">
    <source>
        <dbReference type="Proteomes" id="UP000579945"/>
    </source>
</evidence>
<keyword evidence="2" id="KW-1185">Reference proteome</keyword>
<proteinExistence type="predicted"/>
<organism evidence="1 2">
    <name type="scientific">Nonomuraea dietziae</name>
    <dbReference type="NCBI Taxonomy" id="65515"/>
    <lineage>
        <taxon>Bacteria</taxon>
        <taxon>Bacillati</taxon>
        <taxon>Actinomycetota</taxon>
        <taxon>Actinomycetes</taxon>
        <taxon>Streptosporangiales</taxon>
        <taxon>Streptosporangiaceae</taxon>
        <taxon>Nonomuraea</taxon>
    </lineage>
</organism>
<comment type="caution">
    <text evidence="1">The sequence shown here is derived from an EMBL/GenBank/DDBJ whole genome shotgun (WGS) entry which is preliminary data.</text>
</comment>
<sequence>MSELIRRLEDEVLVSYRRPELVDGVLLPKLTPAPK</sequence>
<evidence type="ECO:0000313" key="1">
    <source>
        <dbReference type="EMBL" id="MBB3733785.1"/>
    </source>
</evidence>